<comment type="caution">
    <text evidence="3">The sequence shown here is derived from an EMBL/GenBank/DDBJ whole genome shotgun (WGS) entry which is preliminary data.</text>
</comment>
<evidence type="ECO:0000256" key="2">
    <source>
        <dbReference type="SAM" id="SignalP"/>
    </source>
</evidence>
<sequence>MKNLKLIIGAFILFFAVQSNAQVSVNVNIGSRPEWCGHYEDDVEYFYLPEIEAYYDVNTAVFIYLGPRGWVRSAYLPNYCHDYDLNHGYKVAIDYHGYTPYAYHRHHKVKYFRPNYRNYRQEYYNPGPHRRSTYYAVSPRHDDDHDHGHGHQGGHGHGNGHGHGHRRG</sequence>
<evidence type="ECO:0000256" key="1">
    <source>
        <dbReference type="SAM" id="MobiDB-lite"/>
    </source>
</evidence>
<dbReference type="Proteomes" id="UP000297407">
    <property type="component" value="Unassembled WGS sequence"/>
</dbReference>
<gene>
    <name evidence="3" type="ORF">E4635_08545</name>
</gene>
<accession>A0A4Z0L6M4</accession>
<dbReference type="AlphaFoldDB" id="A0A4Z0L6M4"/>
<evidence type="ECO:0008006" key="5">
    <source>
        <dbReference type="Google" id="ProtNLM"/>
    </source>
</evidence>
<dbReference type="EMBL" id="SRLH01000004">
    <property type="protein sequence ID" value="TGD58047.1"/>
    <property type="molecule type" value="Genomic_DNA"/>
</dbReference>
<feature type="compositionally biased region" description="Basic residues" evidence="1">
    <location>
        <begin position="150"/>
        <end position="168"/>
    </location>
</feature>
<feature type="compositionally biased region" description="Basic and acidic residues" evidence="1">
    <location>
        <begin position="139"/>
        <end position="149"/>
    </location>
</feature>
<reference evidence="3 4" key="1">
    <citation type="submission" date="2019-04" db="EMBL/GenBank/DDBJ databases">
        <title>Flavobacterium sp. strain DS2-A Genome sequencing and assembly.</title>
        <authorList>
            <person name="Kim I."/>
        </authorList>
    </citation>
    <scope>NUCLEOTIDE SEQUENCE [LARGE SCALE GENOMIC DNA]</scope>
    <source>
        <strain evidence="3 4">DS2-A</strain>
    </source>
</reference>
<feature type="signal peptide" evidence="2">
    <location>
        <begin position="1"/>
        <end position="21"/>
    </location>
</feature>
<dbReference type="RefSeq" id="WP_135526217.1">
    <property type="nucleotide sequence ID" value="NZ_SRLH01000004.1"/>
</dbReference>
<feature type="chain" id="PRO_5021479421" description="DUF3300 domain-containing protein" evidence="2">
    <location>
        <begin position="22"/>
        <end position="168"/>
    </location>
</feature>
<organism evidence="3 4">
    <name type="scientific">Flavobacterium humi</name>
    <dbReference type="NCBI Taxonomy" id="2562683"/>
    <lineage>
        <taxon>Bacteria</taxon>
        <taxon>Pseudomonadati</taxon>
        <taxon>Bacteroidota</taxon>
        <taxon>Flavobacteriia</taxon>
        <taxon>Flavobacteriales</taxon>
        <taxon>Flavobacteriaceae</taxon>
        <taxon>Flavobacterium</taxon>
    </lineage>
</organism>
<feature type="region of interest" description="Disordered" evidence="1">
    <location>
        <begin position="130"/>
        <end position="168"/>
    </location>
</feature>
<name>A0A4Z0L6M4_9FLAO</name>
<proteinExistence type="predicted"/>
<keyword evidence="2" id="KW-0732">Signal</keyword>
<protein>
    <recommendedName>
        <fullName evidence="5">DUF3300 domain-containing protein</fullName>
    </recommendedName>
</protein>
<evidence type="ECO:0000313" key="3">
    <source>
        <dbReference type="EMBL" id="TGD58047.1"/>
    </source>
</evidence>
<keyword evidence="4" id="KW-1185">Reference proteome</keyword>
<evidence type="ECO:0000313" key="4">
    <source>
        <dbReference type="Proteomes" id="UP000297407"/>
    </source>
</evidence>
<dbReference type="OrthoDB" id="799522at2"/>